<evidence type="ECO:0000256" key="1">
    <source>
        <dbReference type="ARBA" id="ARBA00009369"/>
    </source>
</evidence>
<name>A0A381VFK9_9ZZZZ</name>
<reference evidence="6" key="1">
    <citation type="submission" date="2018-05" db="EMBL/GenBank/DDBJ databases">
        <authorList>
            <person name="Lanie J.A."/>
            <person name="Ng W.-L."/>
            <person name="Kazmierczak K.M."/>
            <person name="Andrzejewski T.M."/>
            <person name="Davidsen T.M."/>
            <person name="Wayne K.J."/>
            <person name="Tettelin H."/>
            <person name="Glass J.I."/>
            <person name="Rusch D."/>
            <person name="Podicherti R."/>
            <person name="Tsui H.-C.T."/>
            <person name="Winkler M.E."/>
        </authorList>
    </citation>
    <scope>NUCLEOTIDE SEQUENCE</scope>
</reference>
<dbReference type="GO" id="GO:0008360">
    <property type="term" value="P:regulation of cell shape"/>
    <property type="evidence" value="ECO:0007669"/>
    <property type="project" value="UniProtKB-KW"/>
</dbReference>
<dbReference type="InterPro" id="IPR042175">
    <property type="entry name" value="Cell/Rod_MreC_2"/>
</dbReference>
<dbReference type="InterPro" id="IPR007221">
    <property type="entry name" value="MreC"/>
</dbReference>
<dbReference type="Pfam" id="PF04085">
    <property type="entry name" value="MreC"/>
    <property type="match status" value="1"/>
</dbReference>
<dbReference type="PIRSF" id="PIRSF038471">
    <property type="entry name" value="MreC"/>
    <property type="match status" value="1"/>
</dbReference>
<dbReference type="InterPro" id="IPR042177">
    <property type="entry name" value="Cell/Rod_1"/>
</dbReference>
<sequence>MYGIYLALVQHKDHVLFALSLFLSSFLLLNNSNPQMGIIRGKAAEMVSFVSSPLTWVKSLMFLEEENQLLREKNLALSLQIESMLNLQKENEELLGMLDFKRQTKLLIKPARVVNKGIQPNLLSIVIDGGKEDGIDKNQPVLTPKGVIGKTVEAGESASIVQLITDANFRLSVRILPSGATGILRRLKSGTAQIREVQKNVEINIGDKVITSGFSDIYPPGLPVGTVSGVYDDRGSFQKVVNVSLPNDMSAFQYVFVIIEKSNEMD</sequence>
<evidence type="ECO:0000313" key="6">
    <source>
        <dbReference type="EMBL" id="SVA39149.1"/>
    </source>
</evidence>
<feature type="domain" description="Rod shape-determining protein MreC beta-barrel core" evidence="5">
    <location>
        <begin position="113"/>
        <end position="258"/>
    </location>
</feature>
<keyword evidence="3" id="KW-0133">Cell shape</keyword>
<gene>
    <name evidence="6" type="ORF">METZ01_LOCUS92003</name>
</gene>
<dbReference type="GO" id="GO:0005886">
    <property type="term" value="C:plasma membrane"/>
    <property type="evidence" value="ECO:0007669"/>
    <property type="project" value="TreeGrafter"/>
</dbReference>
<evidence type="ECO:0000256" key="3">
    <source>
        <dbReference type="ARBA" id="ARBA00022960"/>
    </source>
</evidence>
<proteinExistence type="inferred from homology"/>
<evidence type="ECO:0000256" key="4">
    <source>
        <dbReference type="ARBA" id="ARBA00032089"/>
    </source>
</evidence>
<dbReference type="Gene3D" id="2.40.10.340">
    <property type="entry name" value="Rod shape-determining protein MreC, domain 1"/>
    <property type="match status" value="1"/>
</dbReference>
<dbReference type="PANTHER" id="PTHR34138:SF1">
    <property type="entry name" value="CELL SHAPE-DETERMINING PROTEIN MREC"/>
    <property type="match status" value="1"/>
</dbReference>
<dbReference type="NCBIfam" id="TIGR00219">
    <property type="entry name" value="mreC"/>
    <property type="match status" value="1"/>
</dbReference>
<dbReference type="PANTHER" id="PTHR34138">
    <property type="entry name" value="CELL SHAPE-DETERMINING PROTEIN MREC"/>
    <property type="match status" value="1"/>
</dbReference>
<evidence type="ECO:0000259" key="5">
    <source>
        <dbReference type="Pfam" id="PF04085"/>
    </source>
</evidence>
<dbReference type="EMBL" id="UINC01008706">
    <property type="protein sequence ID" value="SVA39149.1"/>
    <property type="molecule type" value="Genomic_DNA"/>
</dbReference>
<protein>
    <recommendedName>
        <fullName evidence="2">Cell shape-determining protein MreC</fullName>
    </recommendedName>
    <alternativeName>
        <fullName evidence="4">Cell shape protein MreC</fullName>
    </alternativeName>
</protein>
<dbReference type="InterPro" id="IPR055342">
    <property type="entry name" value="MreC_beta-barrel_core"/>
</dbReference>
<evidence type="ECO:0000256" key="2">
    <source>
        <dbReference type="ARBA" id="ARBA00013855"/>
    </source>
</evidence>
<dbReference type="AlphaFoldDB" id="A0A381VFK9"/>
<dbReference type="Gene3D" id="2.40.10.350">
    <property type="entry name" value="Rod shape-determining protein MreC, domain 2"/>
    <property type="match status" value="1"/>
</dbReference>
<organism evidence="6">
    <name type="scientific">marine metagenome</name>
    <dbReference type="NCBI Taxonomy" id="408172"/>
    <lineage>
        <taxon>unclassified sequences</taxon>
        <taxon>metagenomes</taxon>
        <taxon>ecological metagenomes</taxon>
    </lineage>
</organism>
<comment type="similarity">
    <text evidence="1">Belongs to the MreC family.</text>
</comment>
<accession>A0A381VFK9</accession>